<proteinExistence type="predicted"/>
<organism evidence="1">
    <name type="scientific">Salmonella typhimurium</name>
    <dbReference type="NCBI Taxonomy" id="90371"/>
    <lineage>
        <taxon>Bacteria</taxon>
        <taxon>Pseudomonadati</taxon>
        <taxon>Pseudomonadota</taxon>
        <taxon>Gammaproteobacteria</taxon>
        <taxon>Enterobacterales</taxon>
        <taxon>Enterobacteriaceae</taxon>
        <taxon>Salmonella</taxon>
    </lineage>
</organism>
<protein>
    <submittedName>
        <fullName evidence="1">DNA encoding 14.5 kDa and 6 kDa proteins</fullName>
    </submittedName>
</protein>
<dbReference type="EMBL" id="X69437">
    <property type="protein sequence ID" value="CAA49213.1"/>
    <property type="molecule type" value="Genomic_DNA"/>
</dbReference>
<dbReference type="AlphaFoldDB" id="Q56082"/>
<name>Q56082_SALTM</name>
<sequence>MGRVVAMLKEVRDGTKGAVGVVHHTRKAGVRRVEVGACMPVLMWSLRLSGPLRNK</sequence>
<dbReference type="PIR" id="S31386">
    <property type="entry name" value="S31386"/>
</dbReference>
<reference evidence="1" key="1">
    <citation type="submission" date="1992-11" db="EMBL/GenBank/DDBJ databases">
        <title>Cloning and sequencing of 937 bp region of bacteriophage MB78 that codes for two proteins.</title>
        <authorList>
            <person name="Murty S.S."/>
            <person name="Chakravorty M."/>
        </authorList>
    </citation>
    <scope>NUCLEOTIDE SEQUENCE</scope>
    <source>
        <strain evidence="1">Ssp. LT2 #18</strain>
    </source>
</reference>
<evidence type="ECO:0000313" key="1">
    <source>
        <dbReference type="EMBL" id="CAA49213.1"/>
    </source>
</evidence>
<accession>Q56082</accession>